<accession>A0A6G3SVC0</accession>
<dbReference type="AlphaFoldDB" id="A0A6G3SVC0"/>
<dbReference type="GO" id="GO:0044550">
    <property type="term" value="P:secondary metabolite biosynthetic process"/>
    <property type="evidence" value="ECO:0007669"/>
    <property type="project" value="TreeGrafter"/>
</dbReference>
<dbReference type="PANTHER" id="PTHR45527">
    <property type="entry name" value="NONRIBOSOMAL PEPTIDE SYNTHETASE"/>
    <property type="match status" value="1"/>
</dbReference>
<dbReference type="InterPro" id="IPR000873">
    <property type="entry name" value="AMP-dep_synth/lig_dom"/>
</dbReference>
<dbReference type="GO" id="GO:0031177">
    <property type="term" value="F:phosphopantetheine binding"/>
    <property type="evidence" value="ECO:0007669"/>
    <property type="project" value="TreeGrafter"/>
</dbReference>
<dbReference type="Gene3D" id="3.30.300.30">
    <property type="match status" value="1"/>
</dbReference>
<feature type="domain" description="AMP-dependent synthetase/ligase" evidence="1">
    <location>
        <begin position="11"/>
        <end position="346"/>
    </location>
</feature>
<dbReference type="Gene3D" id="3.40.50.12780">
    <property type="entry name" value="N-terminal domain of ligase-like"/>
    <property type="match status" value="1"/>
</dbReference>
<dbReference type="SUPFAM" id="SSF56801">
    <property type="entry name" value="Acetyl-CoA synthetase-like"/>
    <property type="match status" value="1"/>
</dbReference>
<dbReference type="GO" id="GO:0043041">
    <property type="term" value="P:amino acid activation for nonribosomal peptide biosynthetic process"/>
    <property type="evidence" value="ECO:0007669"/>
    <property type="project" value="TreeGrafter"/>
</dbReference>
<dbReference type="Pfam" id="PF00501">
    <property type="entry name" value="AMP-binding"/>
    <property type="match status" value="1"/>
</dbReference>
<dbReference type="PANTHER" id="PTHR45527:SF1">
    <property type="entry name" value="FATTY ACID SYNTHASE"/>
    <property type="match status" value="1"/>
</dbReference>
<organism evidence="2">
    <name type="scientific">Streptomyces anulatus</name>
    <name type="common">Streptomyces chrysomallus</name>
    <dbReference type="NCBI Taxonomy" id="1892"/>
    <lineage>
        <taxon>Bacteria</taxon>
        <taxon>Bacillati</taxon>
        <taxon>Actinomycetota</taxon>
        <taxon>Actinomycetes</taxon>
        <taxon>Kitasatosporales</taxon>
        <taxon>Streptomycetaceae</taxon>
        <taxon>Streptomyces</taxon>
    </lineage>
</organism>
<dbReference type="InterPro" id="IPR042099">
    <property type="entry name" value="ANL_N_sf"/>
</dbReference>
<dbReference type="EMBL" id="JAAGMK010000645">
    <property type="protein sequence ID" value="NEB86871.1"/>
    <property type="molecule type" value="Genomic_DNA"/>
</dbReference>
<sequence length="502" mass="53558">MARTRIHHLLADAAARTPDAPAVRDATGRWTYADLAAAARGTAEALADRGVEPGARVVTCAPPSRELVALLYATSVLGAVFVPLHPDTRPGQLDTVVGETDAAVVLSGTELRTLADERRAGTRERLRVRDTDVPPDSGIALLLYTSGSTARPKGIVCPHDSVLFAVRAIAEALSYRSDDVVFCRLPLSFDYGLYQILLSAHAGAELVLAQDVPVVRIVRAVRSSRATVVPLVPSLADALLNLLARNENGLPTVRLFTNTGESLSPAVAKMLERACPDAELFRMYGLSECKRVSILAPGEAVGRPESVGRPLPGTQVAILSPGGEELGPRALGRITVRGPHVMAGYWRSPELTARVFPIHPGTGERYLDTGDLGFVDEEGFLYFTGREDGVFKRRGVRMSIIEIEAAAVSLPGVRGAVALPPEPGRDLMLVVTGTLSSSEVIEGLAALIEPAKVPALCRTVDRLPLTANGKPDRRALARLAREEAGAVESERISGRISERINE</sequence>
<gene>
    <name evidence="2" type="ORF">G3I43_22230</name>
</gene>
<comment type="caution">
    <text evidence="2">The sequence shown here is derived from an EMBL/GenBank/DDBJ whole genome shotgun (WGS) entry which is preliminary data.</text>
</comment>
<protein>
    <submittedName>
        <fullName evidence="2">AMP-binding protein</fullName>
    </submittedName>
</protein>
<reference evidence="2" key="1">
    <citation type="submission" date="2020-01" db="EMBL/GenBank/DDBJ databases">
        <title>Insect and environment-associated Actinomycetes.</title>
        <authorList>
            <person name="Currrie C."/>
            <person name="Chevrette M."/>
            <person name="Carlson C."/>
            <person name="Stubbendieck R."/>
            <person name="Wendt-Pienkowski E."/>
        </authorList>
    </citation>
    <scope>NUCLEOTIDE SEQUENCE</scope>
    <source>
        <strain evidence="2">SID505</strain>
    </source>
</reference>
<evidence type="ECO:0000313" key="2">
    <source>
        <dbReference type="EMBL" id="NEB86871.1"/>
    </source>
</evidence>
<dbReference type="GO" id="GO:0005737">
    <property type="term" value="C:cytoplasm"/>
    <property type="evidence" value="ECO:0007669"/>
    <property type="project" value="TreeGrafter"/>
</dbReference>
<dbReference type="InterPro" id="IPR045851">
    <property type="entry name" value="AMP-bd_C_sf"/>
</dbReference>
<name>A0A6G3SVC0_STRAQ</name>
<evidence type="ECO:0000259" key="1">
    <source>
        <dbReference type="Pfam" id="PF00501"/>
    </source>
</evidence>
<proteinExistence type="predicted"/>